<proteinExistence type="predicted"/>
<dbReference type="EMBL" id="SLWS01000013">
    <property type="protein sequence ID" value="TCO50624.1"/>
    <property type="molecule type" value="Genomic_DNA"/>
</dbReference>
<comment type="caution">
    <text evidence="1">The sequence shown here is derived from an EMBL/GenBank/DDBJ whole genome shotgun (WGS) entry which is preliminary data.</text>
</comment>
<dbReference type="AlphaFoldDB" id="A0A4R2IYM6"/>
<organism evidence="1 2">
    <name type="scientific">Actinocrispum wychmicini</name>
    <dbReference type="NCBI Taxonomy" id="1213861"/>
    <lineage>
        <taxon>Bacteria</taxon>
        <taxon>Bacillati</taxon>
        <taxon>Actinomycetota</taxon>
        <taxon>Actinomycetes</taxon>
        <taxon>Pseudonocardiales</taxon>
        <taxon>Pseudonocardiaceae</taxon>
        <taxon>Actinocrispum</taxon>
    </lineage>
</organism>
<keyword evidence="2" id="KW-1185">Reference proteome</keyword>
<dbReference type="Proteomes" id="UP000295680">
    <property type="component" value="Unassembled WGS sequence"/>
</dbReference>
<reference evidence="1 2" key="1">
    <citation type="submission" date="2019-03" db="EMBL/GenBank/DDBJ databases">
        <title>Genomic Encyclopedia of Type Strains, Phase IV (KMG-IV): sequencing the most valuable type-strain genomes for metagenomic binning, comparative biology and taxonomic classification.</title>
        <authorList>
            <person name="Goeker M."/>
        </authorList>
    </citation>
    <scope>NUCLEOTIDE SEQUENCE [LARGE SCALE GENOMIC DNA]</scope>
    <source>
        <strain evidence="1 2">DSM 45934</strain>
    </source>
</reference>
<evidence type="ECO:0000313" key="1">
    <source>
        <dbReference type="EMBL" id="TCO50624.1"/>
    </source>
</evidence>
<evidence type="ECO:0000313" key="2">
    <source>
        <dbReference type="Proteomes" id="UP000295680"/>
    </source>
</evidence>
<protein>
    <submittedName>
        <fullName evidence="1">Uncharacterized protein</fullName>
    </submittedName>
</protein>
<accession>A0A4R2IYM6</accession>
<sequence length="281" mass="29942">MLGAFDRYRQYDPCGFLDEAAINAVGVPAHFGNSYRSISECEVDFAPAATPKGINRITASVEQTIGADKSIQIAGHTGTEHPGLRCAISLPIVPLVSEVSVALVYTIHSKQDACAELEAIANASVPHLDPPMPRTPSGRSPLTKAAKLDPCAALGMFVPGHKFQPGNMQMYSCDVSLDKRDSTDSTRQVIDFRYISRKSARGDMMPGSHAVTIDGVPGSQQDDDPSNNNYCTIDAFVGMENPVPGYSDGPLQLIDDIRVSGQHCATLMATAITAVKAYKAG</sequence>
<name>A0A4R2IYM6_9PSEU</name>
<gene>
    <name evidence="1" type="ORF">EV192_1131</name>
</gene>